<name>A0A392VBL3_9FABA</name>
<proteinExistence type="predicted"/>
<dbReference type="Proteomes" id="UP000265520">
    <property type="component" value="Unassembled WGS sequence"/>
</dbReference>
<organism evidence="1 2">
    <name type="scientific">Trifolium medium</name>
    <dbReference type="NCBI Taxonomy" id="97028"/>
    <lineage>
        <taxon>Eukaryota</taxon>
        <taxon>Viridiplantae</taxon>
        <taxon>Streptophyta</taxon>
        <taxon>Embryophyta</taxon>
        <taxon>Tracheophyta</taxon>
        <taxon>Spermatophyta</taxon>
        <taxon>Magnoliopsida</taxon>
        <taxon>eudicotyledons</taxon>
        <taxon>Gunneridae</taxon>
        <taxon>Pentapetalae</taxon>
        <taxon>rosids</taxon>
        <taxon>fabids</taxon>
        <taxon>Fabales</taxon>
        <taxon>Fabaceae</taxon>
        <taxon>Papilionoideae</taxon>
        <taxon>50 kb inversion clade</taxon>
        <taxon>NPAAA clade</taxon>
        <taxon>Hologalegina</taxon>
        <taxon>IRL clade</taxon>
        <taxon>Trifolieae</taxon>
        <taxon>Trifolium</taxon>
    </lineage>
</organism>
<feature type="non-terminal residue" evidence="1">
    <location>
        <position position="1"/>
    </location>
</feature>
<reference evidence="1 2" key="1">
    <citation type="journal article" date="2018" name="Front. Plant Sci.">
        <title>Red Clover (Trifolium pratense) and Zigzag Clover (T. medium) - A Picture of Genomic Similarities and Differences.</title>
        <authorList>
            <person name="Dluhosova J."/>
            <person name="Istvanek J."/>
            <person name="Nedelnik J."/>
            <person name="Repkova J."/>
        </authorList>
    </citation>
    <scope>NUCLEOTIDE SEQUENCE [LARGE SCALE GENOMIC DNA]</scope>
    <source>
        <strain evidence="2">cv. 10/8</strain>
        <tissue evidence="1">Leaf</tissue>
    </source>
</reference>
<dbReference type="EMBL" id="LXQA011099688">
    <property type="protein sequence ID" value="MCI84803.1"/>
    <property type="molecule type" value="Genomic_DNA"/>
</dbReference>
<comment type="caution">
    <text evidence="1">The sequence shown here is derived from an EMBL/GenBank/DDBJ whole genome shotgun (WGS) entry which is preliminary data.</text>
</comment>
<evidence type="ECO:0000313" key="1">
    <source>
        <dbReference type="EMBL" id="MCI84803.1"/>
    </source>
</evidence>
<protein>
    <submittedName>
        <fullName evidence="1">Uncharacterized protein</fullName>
    </submittedName>
</protein>
<sequence>FPPTGEGYIGGKDIFPTKQPREETVINGNFAHYHHFTSIESRAWGAVDRAET</sequence>
<dbReference type="AlphaFoldDB" id="A0A392VBL3"/>
<keyword evidence="2" id="KW-1185">Reference proteome</keyword>
<accession>A0A392VBL3</accession>
<evidence type="ECO:0000313" key="2">
    <source>
        <dbReference type="Proteomes" id="UP000265520"/>
    </source>
</evidence>